<sequence length="315" mass="33378">MKGRIAGSWALLGLISVSLHLPGLFARSISAVEEKALQDLGTNLPLLGQPSLVSSSDSEHPQPKPNAGSNGLPKGPLEPNMYPSDGSQPAGGLGLLNLPSSEGQPFVASWPPEDPWPVMDAAAEDYSRDMPPEGLSYLASAVALPLDSGTLPEGPSAHSVRASLLHQDSETRRLRCSNLLGAQGQIPAKRPPWSLINKIRHPLLPGRPWGIPNSGVSWGDGHPGTGCGTRPVPPPHAGSWGINNQYPGTSWGNNNQYPGGTWGNINQYPGATWGNVHLFPGTNNKFPPRILRPSGFSWNDPAVFHSSQDPGSQWG</sequence>
<gene>
    <name evidence="4" type="primary">LOC102821388</name>
</gene>
<dbReference type="Proteomes" id="UP000504623">
    <property type="component" value="Unplaced"/>
</dbReference>
<evidence type="ECO:0000256" key="2">
    <source>
        <dbReference type="SAM" id="SignalP"/>
    </source>
</evidence>
<dbReference type="PANTHER" id="PTHR15817:SF2">
    <property type="entry name" value="SIMILAR TO RIKEN CDNA 2300002M23"/>
    <property type="match status" value="1"/>
</dbReference>
<dbReference type="RefSeq" id="XP_006875739.1">
    <property type="nucleotide sequence ID" value="XM_006875677.1"/>
</dbReference>
<accession>A0A9B0U901</accession>
<feature type="signal peptide" evidence="2">
    <location>
        <begin position="1"/>
        <end position="26"/>
    </location>
</feature>
<evidence type="ECO:0000256" key="1">
    <source>
        <dbReference type="SAM" id="MobiDB-lite"/>
    </source>
</evidence>
<keyword evidence="3" id="KW-1185">Reference proteome</keyword>
<proteinExistence type="predicted"/>
<feature type="region of interest" description="Disordered" evidence="1">
    <location>
        <begin position="48"/>
        <end position="98"/>
    </location>
</feature>
<reference evidence="4" key="1">
    <citation type="submission" date="2025-08" db="UniProtKB">
        <authorList>
            <consortium name="RefSeq"/>
        </authorList>
    </citation>
    <scope>IDENTIFICATION</scope>
    <source>
        <tissue evidence="4">Spleen</tissue>
    </source>
</reference>
<dbReference type="OrthoDB" id="9446516at2759"/>
<dbReference type="GeneID" id="102821388"/>
<dbReference type="InterPro" id="IPR026135">
    <property type="entry name" value="C6orf15"/>
</dbReference>
<dbReference type="PANTHER" id="PTHR15817">
    <property type="entry name" value="STG PROTEIN"/>
    <property type="match status" value="1"/>
</dbReference>
<protein>
    <submittedName>
        <fullName evidence="4">Uncharacterized protein C6orf15 homolog</fullName>
    </submittedName>
</protein>
<organism evidence="3 4">
    <name type="scientific">Chrysochloris asiatica</name>
    <name type="common">Cape golden mole</name>
    <dbReference type="NCBI Taxonomy" id="185453"/>
    <lineage>
        <taxon>Eukaryota</taxon>
        <taxon>Metazoa</taxon>
        <taxon>Chordata</taxon>
        <taxon>Craniata</taxon>
        <taxon>Vertebrata</taxon>
        <taxon>Euteleostomi</taxon>
        <taxon>Mammalia</taxon>
        <taxon>Eutheria</taxon>
        <taxon>Afrotheria</taxon>
        <taxon>Chrysochloridae</taxon>
        <taxon>Chrysochlorinae</taxon>
        <taxon>Chrysochloris</taxon>
    </lineage>
</organism>
<evidence type="ECO:0000313" key="3">
    <source>
        <dbReference type="Proteomes" id="UP000504623"/>
    </source>
</evidence>
<name>A0A9B0U901_CHRAS</name>
<dbReference type="Pfam" id="PF15809">
    <property type="entry name" value="STG"/>
    <property type="match status" value="1"/>
</dbReference>
<dbReference type="GO" id="GO:0030198">
    <property type="term" value="P:extracellular matrix organization"/>
    <property type="evidence" value="ECO:0007669"/>
    <property type="project" value="TreeGrafter"/>
</dbReference>
<feature type="chain" id="PRO_5038361875" evidence="2">
    <location>
        <begin position="27"/>
        <end position="315"/>
    </location>
</feature>
<evidence type="ECO:0000313" key="4">
    <source>
        <dbReference type="RefSeq" id="XP_006875739.1"/>
    </source>
</evidence>
<dbReference type="AlphaFoldDB" id="A0A9B0U901"/>
<dbReference type="GO" id="GO:0031012">
    <property type="term" value="C:extracellular matrix"/>
    <property type="evidence" value="ECO:0007669"/>
    <property type="project" value="TreeGrafter"/>
</dbReference>
<keyword evidence="2" id="KW-0732">Signal</keyword>